<dbReference type="EMBL" id="NEVL01000003">
    <property type="protein sequence ID" value="OZI36577.1"/>
    <property type="molecule type" value="Genomic_DNA"/>
</dbReference>
<proteinExistence type="predicted"/>
<comment type="caution">
    <text evidence="2">The sequence shown here is derived from an EMBL/GenBank/DDBJ whole genome shotgun (WGS) entry which is preliminary data.</text>
</comment>
<dbReference type="RefSeq" id="WP_094827381.1">
    <property type="nucleotide sequence ID" value="NZ_NEVL01000003.1"/>
</dbReference>
<keyword evidence="1" id="KW-1133">Transmembrane helix</keyword>
<evidence type="ECO:0000256" key="1">
    <source>
        <dbReference type="SAM" id="Phobius"/>
    </source>
</evidence>
<evidence type="ECO:0000313" key="2">
    <source>
        <dbReference type="EMBL" id="OZI36577.1"/>
    </source>
</evidence>
<dbReference type="OrthoDB" id="5295180at2"/>
<dbReference type="AlphaFoldDB" id="A0A261SHW4"/>
<dbReference type="Proteomes" id="UP000217005">
    <property type="component" value="Unassembled WGS sequence"/>
</dbReference>
<reference evidence="2 3" key="1">
    <citation type="submission" date="2017-05" db="EMBL/GenBank/DDBJ databases">
        <title>Complete and WGS of Bordetella genogroups.</title>
        <authorList>
            <person name="Spilker T."/>
            <person name="LiPuma J."/>
        </authorList>
    </citation>
    <scope>NUCLEOTIDE SEQUENCE [LARGE SCALE GENOMIC DNA]</scope>
    <source>
        <strain evidence="2 3">AU17610</strain>
    </source>
</reference>
<keyword evidence="1" id="KW-0472">Membrane</keyword>
<keyword evidence="1" id="KW-0812">Transmembrane</keyword>
<sequence>MTTPQDVRPWWREPWPWILMAGPAAALVGCIVTIVLAYTWHPDTPITEGAVRRGLVVEKAPDAAHPAAAVPAPRRP</sequence>
<name>A0A261SHW4_9BORD</name>
<gene>
    <name evidence="2" type="ORF">CEG14_16515</name>
</gene>
<organism evidence="2 3">
    <name type="scientific">Bordetella genomosp. 1</name>
    <dbReference type="NCBI Taxonomy" id="1395607"/>
    <lineage>
        <taxon>Bacteria</taxon>
        <taxon>Pseudomonadati</taxon>
        <taxon>Pseudomonadota</taxon>
        <taxon>Betaproteobacteria</taxon>
        <taxon>Burkholderiales</taxon>
        <taxon>Alcaligenaceae</taxon>
        <taxon>Bordetella</taxon>
    </lineage>
</organism>
<accession>A0A261SHW4</accession>
<feature type="transmembrane region" description="Helical" evidence="1">
    <location>
        <begin position="15"/>
        <end position="38"/>
    </location>
</feature>
<protein>
    <submittedName>
        <fullName evidence="2">Uncharacterized protein</fullName>
    </submittedName>
</protein>
<evidence type="ECO:0000313" key="3">
    <source>
        <dbReference type="Proteomes" id="UP000217005"/>
    </source>
</evidence>